<dbReference type="EMBL" id="CP001219">
    <property type="protein sequence ID" value="ACK79167.1"/>
    <property type="molecule type" value="Genomic_DNA"/>
</dbReference>
<dbReference type="AlphaFoldDB" id="B7J9X0"/>
<reference evidence="1 2" key="1">
    <citation type="journal article" date="2008" name="BMC Genomics">
        <title>Acidithiobacillus ferrooxidans metabolism: from genome sequence to industrial applications.</title>
        <authorList>
            <person name="Valdes J."/>
            <person name="Pedroso I."/>
            <person name="Quatrini R."/>
            <person name="Dodson R.J."/>
            <person name="Tettelin H."/>
            <person name="Blake R.II."/>
            <person name="Eisen J.A."/>
            <person name="Holmes D.S."/>
        </authorList>
    </citation>
    <scope>NUCLEOTIDE SEQUENCE [LARGE SCALE GENOMIC DNA]</scope>
    <source>
        <strain evidence="2">ATCC 23270 / DSM 14882 / CIP 104768 / NCIMB 8455</strain>
    </source>
</reference>
<evidence type="ECO:0000313" key="1">
    <source>
        <dbReference type="EMBL" id="ACK79167.1"/>
    </source>
</evidence>
<dbReference type="HOGENOM" id="CLU_3148321_0_0_6"/>
<organism evidence="1 2">
    <name type="scientific">Acidithiobacillus ferrooxidans (strain ATCC 23270 / DSM 14882 / CIP 104768 / NCIMB 8455)</name>
    <name type="common">Ferrobacillus ferrooxidans (strain ATCC 23270)</name>
    <dbReference type="NCBI Taxonomy" id="243159"/>
    <lineage>
        <taxon>Bacteria</taxon>
        <taxon>Pseudomonadati</taxon>
        <taxon>Pseudomonadota</taxon>
        <taxon>Acidithiobacillia</taxon>
        <taxon>Acidithiobacillales</taxon>
        <taxon>Acidithiobacillaceae</taxon>
        <taxon>Acidithiobacillus</taxon>
    </lineage>
</organism>
<dbReference type="PaxDb" id="243159-AFE_2997"/>
<dbReference type="STRING" id="243159.AFE_2997"/>
<protein>
    <submittedName>
        <fullName evidence="1">Uncharacterized protein</fullName>
    </submittedName>
</protein>
<proteinExistence type="predicted"/>
<dbReference type="Proteomes" id="UP000001362">
    <property type="component" value="Chromosome"/>
</dbReference>
<name>B7J9X0_ACIF2</name>
<evidence type="ECO:0000313" key="2">
    <source>
        <dbReference type="Proteomes" id="UP000001362"/>
    </source>
</evidence>
<keyword evidence="2" id="KW-1185">Reference proteome</keyword>
<dbReference type="KEGG" id="afr:AFE_2997"/>
<accession>B7J9X0</accession>
<sequence>MAVNNNLLTLGTRWSACVTVTGGLLGFEGIISSPIKLYYVQVSLLGTF</sequence>
<gene>
    <name evidence="1" type="ordered locus">AFE_2997</name>
</gene>